<reference evidence="2 3" key="1">
    <citation type="journal article" date="2016" name="Nat. Commun.">
        <title>Thousands of microbial genomes shed light on interconnected biogeochemical processes in an aquifer system.</title>
        <authorList>
            <person name="Anantharaman K."/>
            <person name="Brown C.T."/>
            <person name="Hug L.A."/>
            <person name="Sharon I."/>
            <person name="Castelle C.J."/>
            <person name="Probst A.J."/>
            <person name="Thomas B.C."/>
            <person name="Singh A."/>
            <person name="Wilkins M.J."/>
            <person name="Karaoz U."/>
            <person name="Brodie E.L."/>
            <person name="Williams K.H."/>
            <person name="Hubbard S.S."/>
            <person name="Banfield J.F."/>
        </authorList>
    </citation>
    <scope>NUCLEOTIDE SEQUENCE [LARGE SCALE GENOMIC DNA]</scope>
</reference>
<proteinExistence type="predicted"/>
<accession>A0A1F8ED26</accession>
<keyword evidence="1" id="KW-1133">Transmembrane helix</keyword>
<name>A0A1F8ED26_9BACT</name>
<evidence type="ECO:0000313" key="3">
    <source>
        <dbReference type="Proteomes" id="UP000176893"/>
    </source>
</evidence>
<comment type="caution">
    <text evidence="2">The sequence shown here is derived from an EMBL/GenBank/DDBJ whole genome shotgun (WGS) entry which is preliminary data.</text>
</comment>
<evidence type="ECO:0000256" key="1">
    <source>
        <dbReference type="SAM" id="Phobius"/>
    </source>
</evidence>
<dbReference type="STRING" id="1802661.A2649_02270"/>
<protein>
    <submittedName>
        <fullName evidence="2">Uncharacterized protein</fullName>
    </submittedName>
</protein>
<feature type="transmembrane region" description="Helical" evidence="1">
    <location>
        <begin position="6"/>
        <end position="30"/>
    </location>
</feature>
<keyword evidence="1" id="KW-0812">Transmembrane</keyword>
<dbReference type="Proteomes" id="UP000176893">
    <property type="component" value="Unassembled WGS sequence"/>
</dbReference>
<evidence type="ECO:0000313" key="2">
    <source>
        <dbReference type="EMBL" id="OGM98811.1"/>
    </source>
</evidence>
<keyword evidence="1" id="KW-0472">Membrane</keyword>
<gene>
    <name evidence="2" type="ORF">A2649_02270</name>
</gene>
<dbReference type="AlphaFoldDB" id="A0A1F8ED26"/>
<sequence>MNKPRLISASALAAIITIVFVVVITIWAELSIPLKNWLKNFSGHHWTSKSIFSTLLYSAATAIFYWSFNDPSGAVLRKSLVFLLIFIILGILGVTAFYTGHYLKFF</sequence>
<feature type="transmembrane region" description="Helical" evidence="1">
    <location>
        <begin position="51"/>
        <end position="68"/>
    </location>
</feature>
<dbReference type="EMBL" id="MGJB01000008">
    <property type="protein sequence ID" value="OGM98811.1"/>
    <property type="molecule type" value="Genomic_DNA"/>
</dbReference>
<feature type="transmembrane region" description="Helical" evidence="1">
    <location>
        <begin position="80"/>
        <end position="100"/>
    </location>
</feature>
<organism evidence="2 3">
    <name type="scientific">Candidatus Yanofskybacteria bacterium RIFCSPHIGHO2_01_FULL_41_26</name>
    <dbReference type="NCBI Taxonomy" id="1802661"/>
    <lineage>
        <taxon>Bacteria</taxon>
        <taxon>Candidatus Yanofskyibacteriota</taxon>
    </lineage>
</organism>